<comment type="caution">
    <text evidence="1">The sequence shown here is derived from an EMBL/GenBank/DDBJ whole genome shotgun (WGS) entry which is preliminary data.</text>
</comment>
<dbReference type="Proteomes" id="UP000178472">
    <property type="component" value="Unassembled WGS sequence"/>
</dbReference>
<protein>
    <recommendedName>
        <fullName evidence="3">Methyltransferase type 11 domain-containing protein</fullName>
    </recommendedName>
</protein>
<reference evidence="1 2" key="1">
    <citation type="journal article" date="2016" name="Nat. Commun.">
        <title>Thousands of microbial genomes shed light on interconnected biogeochemical processes in an aquifer system.</title>
        <authorList>
            <person name="Anantharaman K."/>
            <person name="Brown C.T."/>
            <person name="Hug L.A."/>
            <person name="Sharon I."/>
            <person name="Castelle C.J."/>
            <person name="Probst A.J."/>
            <person name="Thomas B.C."/>
            <person name="Singh A."/>
            <person name="Wilkins M.J."/>
            <person name="Karaoz U."/>
            <person name="Brodie E.L."/>
            <person name="Williams K.H."/>
            <person name="Hubbard S.S."/>
            <person name="Banfield J.F."/>
        </authorList>
    </citation>
    <scope>NUCLEOTIDE SEQUENCE [LARGE SCALE GENOMIC DNA]</scope>
</reference>
<gene>
    <name evidence="1" type="ORF">A3G11_02935</name>
</gene>
<organism evidence="1 2">
    <name type="scientific">Candidatus Lloydbacteria bacterium RIFCSPLOWO2_12_FULL_51_9</name>
    <dbReference type="NCBI Taxonomy" id="1798669"/>
    <lineage>
        <taxon>Bacteria</taxon>
        <taxon>Candidatus Lloydiibacteriota</taxon>
    </lineage>
</organism>
<dbReference type="AlphaFoldDB" id="A0A1G2DUA4"/>
<dbReference type="SUPFAM" id="SSF53335">
    <property type="entry name" value="S-adenosyl-L-methionine-dependent methyltransferases"/>
    <property type="match status" value="1"/>
</dbReference>
<dbReference type="Gene3D" id="3.40.50.150">
    <property type="entry name" value="Vaccinia Virus protein VP39"/>
    <property type="match status" value="1"/>
</dbReference>
<proteinExistence type="predicted"/>
<dbReference type="InterPro" id="IPR029063">
    <property type="entry name" value="SAM-dependent_MTases_sf"/>
</dbReference>
<evidence type="ECO:0000313" key="2">
    <source>
        <dbReference type="Proteomes" id="UP000178472"/>
    </source>
</evidence>
<evidence type="ECO:0000313" key="1">
    <source>
        <dbReference type="EMBL" id="OGZ17244.1"/>
    </source>
</evidence>
<sequence>MFVLLKKITTKTRYLFGLVLDECLYQMYLKRGVRKESADKVYDFFANHQGFRVPYRCSEETGIGLKECANLKRYLYEKNALGGRVFGPREAHQEHMRARILEKFPVLSKDSAILEIGPGGTPVFPLGDFPNWHGVDKNLDDAGCIHYHKNFTKIKWRNPNYGHRRIIRGEWEHLSRAIQKELGLLGTFDLIVASHTYEHVFQPIQCLKEAALCLKKGGVVALFVPNGYSDDPAFRTEITHTLFLVPDMIQEFFEHSQSFRDVTIENFRPNFDFFISAVKR</sequence>
<accession>A0A1G2DUA4</accession>
<dbReference type="CDD" id="cd02440">
    <property type="entry name" value="AdoMet_MTases"/>
    <property type="match status" value="1"/>
</dbReference>
<name>A0A1G2DUA4_9BACT</name>
<dbReference type="Pfam" id="PF13489">
    <property type="entry name" value="Methyltransf_23"/>
    <property type="match status" value="1"/>
</dbReference>
<evidence type="ECO:0008006" key="3">
    <source>
        <dbReference type="Google" id="ProtNLM"/>
    </source>
</evidence>
<dbReference type="EMBL" id="MHLT01000004">
    <property type="protein sequence ID" value="OGZ17244.1"/>
    <property type="molecule type" value="Genomic_DNA"/>
</dbReference>